<proteinExistence type="predicted"/>
<gene>
    <name evidence="1" type="ORF">METZ01_LOCUS45471</name>
</gene>
<dbReference type="InterPro" id="IPR023296">
    <property type="entry name" value="Glyco_hydro_beta-prop_sf"/>
</dbReference>
<dbReference type="EMBL" id="UINC01002074">
    <property type="protein sequence ID" value="SUZ92617.1"/>
    <property type="molecule type" value="Genomic_DNA"/>
</dbReference>
<dbReference type="AlphaFoldDB" id="A0A381RRT5"/>
<sequence length="351" mass="40108">MLKKLFFTYCLFLLITGFAKEGKELEVKVVKWENGLIIPPGISKEVGDNVQGPSLIKVPDWLDNPLGKYYLYFADHKGNHIRLAYSDHLKGPWKIHPGGSLKLLESKFLTKMPDIPENINASKFTLKGYKPHPDQEHAIPTRIDDMTIPHIASPDVHVDEDNQQIIMYYHGLQEFGLQQTRVATSKDGLLFSARDKVVGWPYFRVFLYKEKTYAMSMPGIFYERKGNIEDFEIINRLFDDSMRHAALLVYQDTLLIFFSNVGDNPESILLSKIDLKKEPKDWKASSPIEVLRPEKEWEGGNLPLQPSSRSAINVPVNQVRDPAIFTEKGKFFLLYSVRGENGIAIADLLIK</sequence>
<evidence type="ECO:0008006" key="2">
    <source>
        <dbReference type="Google" id="ProtNLM"/>
    </source>
</evidence>
<evidence type="ECO:0000313" key="1">
    <source>
        <dbReference type="EMBL" id="SUZ92617.1"/>
    </source>
</evidence>
<accession>A0A381RRT5</accession>
<reference evidence="1" key="1">
    <citation type="submission" date="2018-05" db="EMBL/GenBank/DDBJ databases">
        <authorList>
            <person name="Lanie J.A."/>
            <person name="Ng W.-L."/>
            <person name="Kazmierczak K.M."/>
            <person name="Andrzejewski T.M."/>
            <person name="Davidsen T.M."/>
            <person name="Wayne K.J."/>
            <person name="Tettelin H."/>
            <person name="Glass J.I."/>
            <person name="Rusch D."/>
            <person name="Podicherti R."/>
            <person name="Tsui H.-C.T."/>
            <person name="Winkler M.E."/>
        </authorList>
    </citation>
    <scope>NUCLEOTIDE SEQUENCE</scope>
</reference>
<dbReference type="SUPFAM" id="SSF75005">
    <property type="entry name" value="Arabinanase/levansucrase/invertase"/>
    <property type="match status" value="2"/>
</dbReference>
<dbReference type="Gene3D" id="2.115.10.20">
    <property type="entry name" value="Glycosyl hydrolase domain, family 43"/>
    <property type="match status" value="2"/>
</dbReference>
<name>A0A381RRT5_9ZZZZ</name>
<protein>
    <recommendedName>
        <fullName evidence="2">Glycosyl hydrolase family 32 N-terminal domain-containing protein</fullName>
    </recommendedName>
</protein>
<organism evidence="1">
    <name type="scientific">marine metagenome</name>
    <dbReference type="NCBI Taxonomy" id="408172"/>
    <lineage>
        <taxon>unclassified sequences</taxon>
        <taxon>metagenomes</taxon>
        <taxon>ecological metagenomes</taxon>
    </lineage>
</organism>